<feature type="transmembrane region" description="Helical" evidence="1">
    <location>
        <begin position="43"/>
        <end position="61"/>
    </location>
</feature>
<keyword evidence="1" id="KW-0812">Transmembrane</keyword>
<proteinExistence type="predicted"/>
<name>A0A8S5RYX7_9CAUD</name>
<protein>
    <submittedName>
        <fullName evidence="2">Uncharacterized protein</fullName>
    </submittedName>
</protein>
<sequence>MAQVIFHGNTDLIKGSKLYNLSVKINNGEHLSYDEKVFLYKQVNIGICTPLGCVMLMGVVMDFRQVMKRYFVESDYIGIVALWSFDKTTIRKNYSSKIYNIVEVPNKKTKN</sequence>
<accession>A0A8S5RYX7</accession>
<keyword evidence="1" id="KW-1133">Transmembrane helix</keyword>
<dbReference type="EMBL" id="BK032510">
    <property type="protein sequence ID" value="DAF43980.1"/>
    <property type="molecule type" value="Genomic_DNA"/>
</dbReference>
<reference evidence="2" key="1">
    <citation type="journal article" date="2021" name="Proc. Natl. Acad. Sci. U.S.A.">
        <title>A Catalog of Tens of Thousands of Viruses from Human Metagenomes Reveals Hidden Associations with Chronic Diseases.</title>
        <authorList>
            <person name="Tisza M.J."/>
            <person name="Buck C.B."/>
        </authorList>
    </citation>
    <scope>NUCLEOTIDE SEQUENCE</scope>
    <source>
        <strain evidence="2">CtNQV2</strain>
    </source>
</reference>
<evidence type="ECO:0000313" key="2">
    <source>
        <dbReference type="EMBL" id="DAF43980.1"/>
    </source>
</evidence>
<keyword evidence="1" id="KW-0472">Membrane</keyword>
<evidence type="ECO:0000256" key="1">
    <source>
        <dbReference type="SAM" id="Phobius"/>
    </source>
</evidence>
<organism evidence="2">
    <name type="scientific">Myoviridae sp. ctNQV2</name>
    <dbReference type="NCBI Taxonomy" id="2827683"/>
    <lineage>
        <taxon>Viruses</taxon>
        <taxon>Duplodnaviria</taxon>
        <taxon>Heunggongvirae</taxon>
        <taxon>Uroviricota</taxon>
        <taxon>Caudoviricetes</taxon>
    </lineage>
</organism>